<keyword evidence="3" id="KW-1185">Reference proteome</keyword>
<name>A0AAW0PN61_9GOBI</name>
<feature type="region of interest" description="Disordered" evidence="1">
    <location>
        <begin position="34"/>
        <end position="53"/>
    </location>
</feature>
<evidence type="ECO:0000313" key="3">
    <source>
        <dbReference type="Proteomes" id="UP001460270"/>
    </source>
</evidence>
<evidence type="ECO:0000256" key="1">
    <source>
        <dbReference type="SAM" id="MobiDB-lite"/>
    </source>
</evidence>
<evidence type="ECO:0000313" key="2">
    <source>
        <dbReference type="EMBL" id="KAK7925603.1"/>
    </source>
</evidence>
<accession>A0AAW0PN61</accession>
<protein>
    <submittedName>
        <fullName evidence="2">Uncharacterized protein</fullName>
    </submittedName>
</protein>
<reference evidence="3" key="1">
    <citation type="submission" date="2024-04" db="EMBL/GenBank/DDBJ databases">
        <title>Salinicola lusitanus LLJ914,a marine bacterium isolated from the Okinawa Trough.</title>
        <authorList>
            <person name="Li J."/>
        </authorList>
    </citation>
    <scope>NUCLEOTIDE SEQUENCE [LARGE SCALE GENOMIC DNA]</scope>
</reference>
<comment type="caution">
    <text evidence="2">The sequence shown here is derived from an EMBL/GenBank/DDBJ whole genome shotgun (WGS) entry which is preliminary data.</text>
</comment>
<gene>
    <name evidence="2" type="ORF">WMY93_007913</name>
</gene>
<feature type="compositionally biased region" description="Basic and acidic residues" evidence="1">
    <location>
        <begin position="34"/>
        <end position="52"/>
    </location>
</feature>
<dbReference type="EMBL" id="JBBPFD010000005">
    <property type="protein sequence ID" value="KAK7925603.1"/>
    <property type="molecule type" value="Genomic_DNA"/>
</dbReference>
<dbReference type="Proteomes" id="UP001460270">
    <property type="component" value="Unassembled WGS sequence"/>
</dbReference>
<sequence length="128" mass="14013">MKAAARDCGCRENDVPPVCSFTLTYVSSSGKTELCEDRNRSRTQDSNPDRSQPEVGTAVMFFCEDMLKTRPSWTRCGLVAVDSLWTSCGLAVDLLWTCCGTRCGLRCGPPVDLLWTCCGPAVDDCWAS</sequence>
<organism evidence="2 3">
    <name type="scientific">Mugilogobius chulae</name>
    <name type="common">yellowstripe goby</name>
    <dbReference type="NCBI Taxonomy" id="88201"/>
    <lineage>
        <taxon>Eukaryota</taxon>
        <taxon>Metazoa</taxon>
        <taxon>Chordata</taxon>
        <taxon>Craniata</taxon>
        <taxon>Vertebrata</taxon>
        <taxon>Euteleostomi</taxon>
        <taxon>Actinopterygii</taxon>
        <taxon>Neopterygii</taxon>
        <taxon>Teleostei</taxon>
        <taxon>Neoteleostei</taxon>
        <taxon>Acanthomorphata</taxon>
        <taxon>Gobiaria</taxon>
        <taxon>Gobiiformes</taxon>
        <taxon>Gobioidei</taxon>
        <taxon>Gobiidae</taxon>
        <taxon>Gobionellinae</taxon>
        <taxon>Mugilogobius</taxon>
    </lineage>
</organism>
<dbReference type="AlphaFoldDB" id="A0AAW0PN61"/>
<proteinExistence type="predicted"/>